<evidence type="ECO:0000256" key="2">
    <source>
        <dbReference type="ARBA" id="ARBA00022679"/>
    </source>
</evidence>
<proteinExistence type="inferred from homology"/>
<dbReference type="InterPro" id="IPR051199">
    <property type="entry name" value="LPS_LOS_Heptosyltrfase"/>
</dbReference>
<dbReference type="FunFam" id="3.40.50.2000:FF:000023">
    <property type="entry name" value="ADP-heptose--LPS heptosyltransferase II"/>
    <property type="match status" value="1"/>
</dbReference>
<dbReference type="Gene3D" id="3.40.50.2000">
    <property type="entry name" value="Glycogen Phosphorylase B"/>
    <property type="match status" value="2"/>
</dbReference>
<gene>
    <name evidence="6" type="ORF">METZ01_LOCUS18360</name>
</gene>
<accession>A0A381PET4</accession>
<reference evidence="6" key="1">
    <citation type="submission" date="2018-05" db="EMBL/GenBank/DDBJ databases">
        <authorList>
            <person name="Lanie J.A."/>
            <person name="Ng W.-L."/>
            <person name="Kazmierczak K.M."/>
            <person name="Andrzejewski T.M."/>
            <person name="Davidsen T.M."/>
            <person name="Wayne K.J."/>
            <person name="Tettelin H."/>
            <person name="Glass J.I."/>
            <person name="Rusch D."/>
            <person name="Podicherti R."/>
            <person name="Tsui H.-C.T."/>
            <person name="Winkler M.E."/>
        </authorList>
    </citation>
    <scope>NUCLEOTIDE SEQUENCE</scope>
</reference>
<dbReference type="PANTHER" id="PTHR30160:SF7">
    <property type="entry name" value="ADP-HEPTOSE--LPS HEPTOSYLTRANSFERASE 2"/>
    <property type="match status" value="1"/>
</dbReference>
<dbReference type="CDD" id="cd03789">
    <property type="entry name" value="GT9_LPS_heptosyltransferase"/>
    <property type="match status" value="1"/>
</dbReference>
<evidence type="ECO:0000256" key="4">
    <source>
        <dbReference type="ARBA" id="ARBA00044042"/>
    </source>
</evidence>
<dbReference type="EMBL" id="UINC01000961">
    <property type="protein sequence ID" value="SUZ65506.1"/>
    <property type="molecule type" value="Genomic_DNA"/>
</dbReference>
<dbReference type="EC" id="2.4.99.24" evidence="4"/>
<evidence type="ECO:0000256" key="1">
    <source>
        <dbReference type="ARBA" id="ARBA00022676"/>
    </source>
</evidence>
<organism evidence="6">
    <name type="scientific">marine metagenome</name>
    <dbReference type="NCBI Taxonomy" id="408172"/>
    <lineage>
        <taxon>unclassified sequences</taxon>
        <taxon>metagenomes</taxon>
        <taxon>ecological metagenomes</taxon>
    </lineage>
</organism>
<comment type="similarity">
    <text evidence="3">Belongs to the glycosyltransferase 9 family.</text>
</comment>
<protein>
    <recommendedName>
        <fullName evidence="4">lipopolysaccharide heptosyltransferase II</fullName>
        <ecNumber evidence="4">2.4.99.24</ecNumber>
    </recommendedName>
</protein>
<evidence type="ECO:0000256" key="3">
    <source>
        <dbReference type="ARBA" id="ARBA00043995"/>
    </source>
</evidence>
<dbReference type="GO" id="GO:0005829">
    <property type="term" value="C:cytosol"/>
    <property type="evidence" value="ECO:0007669"/>
    <property type="project" value="TreeGrafter"/>
</dbReference>
<dbReference type="GO" id="GO:0009244">
    <property type="term" value="P:lipopolysaccharide core region biosynthetic process"/>
    <property type="evidence" value="ECO:0007669"/>
    <property type="project" value="TreeGrafter"/>
</dbReference>
<evidence type="ECO:0000256" key="5">
    <source>
        <dbReference type="ARBA" id="ARBA00047503"/>
    </source>
</evidence>
<dbReference type="GO" id="GO:0008713">
    <property type="term" value="F:ADP-heptose-lipopolysaccharide heptosyltransferase activity"/>
    <property type="evidence" value="ECO:0007669"/>
    <property type="project" value="UniProtKB-EC"/>
</dbReference>
<evidence type="ECO:0000313" key="6">
    <source>
        <dbReference type="EMBL" id="SUZ65506.1"/>
    </source>
</evidence>
<dbReference type="NCBIfam" id="TIGR02195">
    <property type="entry name" value="heptsyl_trn_II"/>
    <property type="match status" value="1"/>
</dbReference>
<name>A0A381PET4_9ZZZZ</name>
<keyword evidence="2" id="KW-0808">Transferase</keyword>
<dbReference type="AlphaFoldDB" id="A0A381PET4"/>
<comment type="catalytic activity">
    <reaction evidence="5">
        <text>an L-alpha-D-Hep-(1-&gt;5)-[alpha-Kdo-(2-&gt;4)]-alpha-Kdo-(2-&gt;6)-lipid A + ADP-L-glycero-beta-D-manno-heptose = an L-alpha-D-Hep-(1-&gt;3)-L-alpha-D-Hep-(1-&gt;5)-[alpha-Kdo-(2-&gt;4)]-alpha-Kdo-(2-&gt;6)-lipid A + ADP + H(+)</text>
        <dbReference type="Rhea" id="RHEA:74071"/>
        <dbReference type="ChEBI" id="CHEBI:15378"/>
        <dbReference type="ChEBI" id="CHEBI:61506"/>
        <dbReference type="ChEBI" id="CHEBI:193068"/>
        <dbReference type="ChEBI" id="CHEBI:193069"/>
        <dbReference type="ChEBI" id="CHEBI:456216"/>
        <dbReference type="EC" id="2.4.99.24"/>
    </reaction>
</comment>
<dbReference type="SUPFAM" id="SSF53756">
    <property type="entry name" value="UDP-Glycosyltransferase/glycogen phosphorylase"/>
    <property type="match status" value="1"/>
</dbReference>
<dbReference type="PANTHER" id="PTHR30160">
    <property type="entry name" value="TETRAACYLDISACCHARIDE 4'-KINASE-RELATED"/>
    <property type="match status" value="1"/>
</dbReference>
<dbReference type="Pfam" id="PF01075">
    <property type="entry name" value="Glyco_transf_9"/>
    <property type="match status" value="1"/>
</dbReference>
<dbReference type="InterPro" id="IPR002201">
    <property type="entry name" value="Glyco_trans_9"/>
</dbReference>
<keyword evidence="1" id="KW-0328">Glycosyltransferase</keyword>
<sequence length="344" mass="37684">MAASDNILVIGPSWVGDMVMAQSLFKCIKEKSPSCTLTVMTSDRTRPLLARMPEVDAAIDAQLDHGELKLGTRRRIGKSLKTYHYTKAIILPNSFKAALIPFHAGIPSRIGWGGEWRVPLLTDCRRLDKNKFPLMVQRFAALAFTRDTNPPGFIPHPKLQVDAAHVNHALADFGLNMRRRIVAICPGAEFGDAKQWPAEHFAALSNSLIVEGWQVWIFGSPNDASIAEAILADINNENIKYCINLSGRTTLTQAIDLMSVTSITVSNDSGLMHIAAALGGPVVGLFGSTSSGFTPPLAEKVELLATNIECRPCFKRTCPYGHRRCLTELEPSQTITAVHRLVDE</sequence>
<dbReference type="InterPro" id="IPR011910">
    <property type="entry name" value="RfaF"/>
</dbReference>